<sequence length="171" mass="18835">METYDLSPVAKNKTVSVAFYRNVKNAKELKELAMRDTVQASFVKASMIADVLQIKAAAAKGFHLQAVGKIKTKTLHSEMIFNLSPSNKISDCFQLFGLKDTSTDVVAVTLDVAENEKVLNCVVGDLVSVSLLQDLCDKPAIKKLYKITDEELKVCSFLDCILSQMAAKDIR</sequence>
<dbReference type="EMBL" id="EAAA01000610">
    <property type="status" value="NOT_ANNOTATED_CDS"/>
    <property type="molecule type" value="Genomic_DNA"/>
</dbReference>
<evidence type="ECO:0000256" key="3">
    <source>
        <dbReference type="ARBA" id="ARBA00022694"/>
    </source>
</evidence>
<evidence type="ECO:0000256" key="1">
    <source>
        <dbReference type="ARBA" id="ARBA00004123"/>
    </source>
</evidence>
<dbReference type="AlphaFoldDB" id="H2XN89"/>
<evidence type="ECO:0000313" key="6">
    <source>
        <dbReference type="Ensembl" id="ENSCINP00000031122.1"/>
    </source>
</evidence>
<dbReference type="Pfam" id="PF08617">
    <property type="entry name" value="CGI-121"/>
    <property type="match status" value="1"/>
</dbReference>
<dbReference type="InParanoid" id="H2XN89"/>
<dbReference type="STRING" id="7719.ENSCINP00000031122"/>
<dbReference type="Gene3D" id="3.30.2380.10">
    <property type="entry name" value="CGI121/TPRKB"/>
    <property type="match status" value="1"/>
</dbReference>
<evidence type="ECO:0000256" key="5">
    <source>
        <dbReference type="RuleBase" id="RU004398"/>
    </source>
</evidence>
<reference evidence="7" key="1">
    <citation type="journal article" date="2002" name="Science">
        <title>The draft genome of Ciona intestinalis: insights into chordate and vertebrate origins.</title>
        <authorList>
            <person name="Dehal P."/>
            <person name="Satou Y."/>
            <person name="Campbell R.K."/>
            <person name="Chapman J."/>
            <person name="Degnan B."/>
            <person name="De Tomaso A."/>
            <person name="Davidson B."/>
            <person name="Di Gregorio A."/>
            <person name="Gelpke M."/>
            <person name="Goodstein D.M."/>
            <person name="Harafuji N."/>
            <person name="Hastings K.E."/>
            <person name="Ho I."/>
            <person name="Hotta K."/>
            <person name="Huang W."/>
            <person name="Kawashima T."/>
            <person name="Lemaire P."/>
            <person name="Martinez D."/>
            <person name="Meinertzhagen I.A."/>
            <person name="Necula S."/>
            <person name="Nonaka M."/>
            <person name="Putnam N."/>
            <person name="Rash S."/>
            <person name="Saiga H."/>
            <person name="Satake M."/>
            <person name="Terry A."/>
            <person name="Yamada L."/>
            <person name="Wang H.G."/>
            <person name="Awazu S."/>
            <person name="Azumi K."/>
            <person name="Boore J."/>
            <person name="Branno M."/>
            <person name="Chin-Bow S."/>
            <person name="DeSantis R."/>
            <person name="Doyle S."/>
            <person name="Francino P."/>
            <person name="Keys D.N."/>
            <person name="Haga S."/>
            <person name="Hayashi H."/>
            <person name="Hino K."/>
            <person name="Imai K.S."/>
            <person name="Inaba K."/>
            <person name="Kano S."/>
            <person name="Kobayashi K."/>
            <person name="Kobayashi M."/>
            <person name="Lee B.I."/>
            <person name="Makabe K.W."/>
            <person name="Manohar C."/>
            <person name="Matassi G."/>
            <person name="Medina M."/>
            <person name="Mochizuki Y."/>
            <person name="Mount S."/>
            <person name="Morishita T."/>
            <person name="Miura S."/>
            <person name="Nakayama A."/>
            <person name="Nishizaka S."/>
            <person name="Nomoto H."/>
            <person name="Ohta F."/>
            <person name="Oishi K."/>
            <person name="Rigoutsos I."/>
            <person name="Sano M."/>
            <person name="Sasaki A."/>
            <person name="Sasakura Y."/>
            <person name="Shoguchi E."/>
            <person name="Shin-i T."/>
            <person name="Spagnuolo A."/>
            <person name="Stainier D."/>
            <person name="Suzuki M.M."/>
            <person name="Tassy O."/>
            <person name="Takatori N."/>
            <person name="Tokuoka M."/>
            <person name="Yagi K."/>
            <person name="Yoshizaki F."/>
            <person name="Wada S."/>
            <person name="Zhang C."/>
            <person name="Hyatt P.D."/>
            <person name="Larimer F."/>
            <person name="Detter C."/>
            <person name="Doggett N."/>
            <person name="Glavina T."/>
            <person name="Hawkins T."/>
            <person name="Richardson P."/>
            <person name="Lucas S."/>
            <person name="Kohara Y."/>
            <person name="Levine M."/>
            <person name="Satoh N."/>
            <person name="Rokhsar D.S."/>
        </authorList>
    </citation>
    <scope>NUCLEOTIDE SEQUENCE [LARGE SCALE GENOMIC DNA]</scope>
</reference>
<keyword evidence="3" id="KW-0819">tRNA processing</keyword>
<dbReference type="OMA" id="IVCRMST"/>
<dbReference type="PANTHER" id="PTHR15840:SF10">
    <property type="entry name" value="EKC_KEOPS COMPLEX SUBUNIT TPRKB"/>
    <property type="match status" value="1"/>
</dbReference>
<dbReference type="HOGENOM" id="CLU_065847_2_0_1"/>
<dbReference type="OrthoDB" id="329139at2759"/>
<keyword evidence="7" id="KW-1185">Reference proteome</keyword>
<dbReference type="GO" id="GO:0005634">
    <property type="term" value="C:nucleus"/>
    <property type="evidence" value="ECO:0000318"/>
    <property type="project" value="GO_Central"/>
</dbReference>
<comment type="similarity">
    <text evidence="2 5">Belongs to the CGI121/TPRKB family.</text>
</comment>
<accession>A0A1W2WP43</accession>
<comment type="subcellular location">
    <subcellularLocation>
        <location evidence="1">Nucleus</location>
    </subcellularLocation>
</comment>
<dbReference type="Ensembl" id="ENSCINT00000033375.1">
    <property type="protein sequence ID" value="ENSCINP00000031122.1"/>
    <property type="gene ID" value="ENSCING00000021130.1"/>
</dbReference>
<reference evidence="6" key="2">
    <citation type="journal article" date="2008" name="Genome Biol.">
        <title>Improved genome assembly and evidence-based global gene model set for the chordate Ciona intestinalis: new insight into intron and operon populations.</title>
        <authorList>
            <person name="Satou Y."/>
            <person name="Mineta K."/>
            <person name="Ogasawara M."/>
            <person name="Sasakura Y."/>
            <person name="Shoguchi E."/>
            <person name="Ueno K."/>
            <person name="Yamada L."/>
            <person name="Matsumoto J."/>
            <person name="Wasserscheid J."/>
            <person name="Dewar K."/>
            <person name="Wiley G.B."/>
            <person name="Macmil S.L."/>
            <person name="Roe B.A."/>
            <person name="Zeller R.W."/>
            <person name="Hastings K.E."/>
            <person name="Lemaire P."/>
            <person name="Lindquist E."/>
            <person name="Endo T."/>
            <person name="Hotta K."/>
            <person name="Inaba K."/>
        </authorList>
    </citation>
    <scope>NUCLEOTIDE SEQUENCE [LARGE SCALE GENOMIC DNA]</scope>
    <source>
        <strain evidence="6">wild type</strain>
    </source>
</reference>
<dbReference type="SUPFAM" id="SSF143870">
    <property type="entry name" value="PF0523-like"/>
    <property type="match status" value="1"/>
</dbReference>
<dbReference type="FunCoup" id="H2XN89">
    <property type="interactions" value="561"/>
</dbReference>
<gene>
    <name evidence="6" type="primary">LOC100176337</name>
</gene>
<dbReference type="InterPro" id="IPR013926">
    <property type="entry name" value="CGI121/TPRKB"/>
</dbReference>
<dbReference type="RefSeq" id="XP_004226611.1">
    <property type="nucleotide sequence ID" value="XM_004226563.1"/>
</dbReference>
<dbReference type="GeneTree" id="ENSGT00390000012942"/>
<dbReference type="InterPro" id="IPR036504">
    <property type="entry name" value="CGI121/TPRKB_sf"/>
</dbReference>
<organism evidence="6 7">
    <name type="scientific">Ciona intestinalis</name>
    <name type="common">Transparent sea squirt</name>
    <name type="synonym">Ascidia intestinalis</name>
    <dbReference type="NCBI Taxonomy" id="7719"/>
    <lineage>
        <taxon>Eukaryota</taxon>
        <taxon>Metazoa</taxon>
        <taxon>Chordata</taxon>
        <taxon>Tunicata</taxon>
        <taxon>Ascidiacea</taxon>
        <taxon>Phlebobranchia</taxon>
        <taxon>Cionidae</taxon>
        <taxon>Ciona</taxon>
    </lineage>
</organism>
<reference evidence="6" key="3">
    <citation type="submission" date="2025-08" db="UniProtKB">
        <authorList>
            <consortium name="Ensembl"/>
        </authorList>
    </citation>
    <scope>IDENTIFICATION</scope>
</reference>
<evidence type="ECO:0000256" key="2">
    <source>
        <dbReference type="ARBA" id="ARBA00005546"/>
    </source>
</evidence>
<dbReference type="Proteomes" id="UP000008144">
    <property type="component" value="Chromosome 10"/>
</dbReference>
<dbReference type="GO" id="GO:0002949">
    <property type="term" value="P:tRNA threonylcarbamoyladenosine modification"/>
    <property type="evidence" value="ECO:0000318"/>
    <property type="project" value="GO_Central"/>
</dbReference>
<evidence type="ECO:0000256" key="4">
    <source>
        <dbReference type="ARBA" id="ARBA00023242"/>
    </source>
</evidence>
<dbReference type="GeneID" id="100176337"/>
<protein>
    <submittedName>
        <fullName evidence="6">EKC/KEOPS complex subunit TPRKB</fullName>
    </submittedName>
</protein>
<keyword evidence="4 5" id="KW-0539">Nucleus</keyword>
<evidence type="ECO:0000313" key="7">
    <source>
        <dbReference type="Proteomes" id="UP000008144"/>
    </source>
</evidence>
<name>H2XN89_CIOIN</name>
<dbReference type="KEGG" id="cin:100176337"/>
<accession>H2XN89</accession>
<dbReference type="NCBIfam" id="NF011465">
    <property type="entry name" value="PRK14886.1-1"/>
    <property type="match status" value="1"/>
</dbReference>
<reference evidence="6" key="4">
    <citation type="submission" date="2025-09" db="UniProtKB">
        <authorList>
            <consortium name="Ensembl"/>
        </authorList>
    </citation>
    <scope>IDENTIFICATION</scope>
</reference>
<dbReference type="PANTHER" id="PTHR15840">
    <property type="entry name" value="CGI-121 FAMILY MEMBER"/>
    <property type="match status" value="1"/>
</dbReference>
<proteinExistence type="inferred from homology"/>
<dbReference type="GO" id="GO:0005829">
    <property type="term" value="C:cytosol"/>
    <property type="evidence" value="ECO:0000318"/>
    <property type="project" value="GO_Central"/>
</dbReference>
<dbReference type="GO" id="GO:0000408">
    <property type="term" value="C:EKC/KEOPS complex"/>
    <property type="evidence" value="ECO:0000318"/>
    <property type="project" value="GO_Central"/>
</dbReference>